<evidence type="ECO:0000313" key="3">
    <source>
        <dbReference type="EMBL" id="GLC52597.1"/>
    </source>
</evidence>
<evidence type="ECO:0000313" key="4">
    <source>
        <dbReference type="Proteomes" id="UP001165080"/>
    </source>
</evidence>
<name>A0A9W6BJ78_9CHLO</name>
<feature type="domain" description="DUF1995" evidence="2">
    <location>
        <begin position="57"/>
        <end position="316"/>
    </location>
</feature>
<gene>
    <name evidence="3" type="primary">PLEST003424</name>
    <name evidence="3" type="ORF">PLESTB_000647300</name>
</gene>
<dbReference type="AlphaFoldDB" id="A0A9W6BJ78"/>
<dbReference type="InterPro" id="IPR018962">
    <property type="entry name" value="DUF1995"/>
</dbReference>
<dbReference type="EMBL" id="BRXU01000006">
    <property type="protein sequence ID" value="GLC52597.1"/>
    <property type="molecule type" value="Genomic_DNA"/>
</dbReference>
<dbReference type="InterPro" id="IPR044687">
    <property type="entry name" value="LPA3"/>
</dbReference>
<dbReference type="PANTHER" id="PTHR34051:SF1">
    <property type="entry name" value="PROTEIN LOW PSII ACCUMULATION 3, CHLOROPLASTIC"/>
    <property type="match status" value="1"/>
</dbReference>
<protein>
    <recommendedName>
        <fullName evidence="2">DUF1995 domain-containing protein</fullName>
    </recommendedName>
</protein>
<proteinExistence type="predicted"/>
<comment type="caution">
    <text evidence="3">The sequence shown here is derived from an EMBL/GenBank/DDBJ whole genome shotgun (WGS) entry which is preliminary data.</text>
</comment>
<organism evidence="3 4">
    <name type="scientific">Pleodorina starrii</name>
    <dbReference type="NCBI Taxonomy" id="330485"/>
    <lineage>
        <taxon>Eukaryota</taxon>
        <taxon>Viridiplantae</taxon>
        <taxon>Chlorophyta</taxon>
        <taxon>core chlorophytes</taxon>
        <taxon>Chlorophyceae</taxon>
        <taxon>CS clade</taxon>
        <taxon>Chlamydomonadales</taxon>
        <taxon>Volvocaceae</taxon>
        <taxon>Pleodorina</taxon>
    </lineage>
</organism>
<keyword evidence="4" id="KW-1185">Reference proteome</keyword>
<evidence type="ECO:0000256" key="1">
    <source>
        <dbReference type="SAM" id="MobiDB-lite"/>
    </source>
</evidence>
<dbReference type="OrthoDB" id="199922at2759"/>
<feature type="region of interest" description="Disordered" evidence="1">
    <location>
        <begin position="1"/>
        <end position="55"/>
    </location>
</feature>
<reference evidence="3 4" key="1">
    <citation type="journal article" date="2023" name="Commun. Biol.">
        <title>Reorganization of the ancestral sex-determining regions during the evolution of trioecy in Pleodorina starrii.</title>
        <authorList>
            <person name="Takahashi K."/>
            <person name="Suzuki S."/>
            <person name="Kawai-Toyooka H."/>
            <person name="Yamamoto K."/>
            <person name="Hamaji T."/>
            <person name="Ootsuki R."/>
            <person name="Yamaguchi H."/>
            <person name="Kawachi M."/>
            <person name="Higashiyama T."/>
            <person name="Nozaki H."/>
        </authorList>
    </citation>
    <scope>NUCLEOTIDE SEQUENCE [LARGE SCALE GENOMIC DNA]</scope>
    <source>
        <strain evidence="3 4">NIES-4479</strain>
    </source>
</reference>
<dbReference type="Pfam" id="PF09353">
    <property type="entry name" value="DUF1995"/>
    <property type="match status" value="1"/>
</dbReference>
<feature type="compositionally biased region" description="Low complexity" evidence="1">
    <location>
        <begin position="35"/>
        <end position="44"/>
    </location>
</feature>
<evidence type="ECO:0000259" key="2">
    <source>
        <dbReference type="Pfam" id="PF09353"/>
    </source>
</evidence>
<dbReference type="PANTHER" id="PTHR34051">
    <property type="entry name" value="PROTEIN LOW PSII ACCUMULATION 3, CHLOROPLASTIC"/>
    <property type="match status" value="1"/>
</dbReference>
<accession>A0A9W6BJ78</accession>
<dbReference type="Proteomes" id="UP001165080">
    <property type="component" value="Unassembled WGS sequence"/>
</dbReference>
<feature type="compositionally biased region" description="Polar residues" evidence="1">
    <location>
        <begin position="1"/>
        <end position="16"/>
    </location>
</feature>
<sequence length="325" mass="36489">MLQNLAKQNQCANQRTAAPRRAPCGRLVRAPVAAQKQEQQQQQQLSEPRVQAPAPFPASYDQAVRQAQEAVKAALADGSQLVEVEFPSTTLSSVSGDGEGQNEMNASMGFLRQFLGAFRSRAATTRVFFPDNVELSVARSGQTEDPAAGRKSMDPKFGDAVFQLGYLTQQNAAWAVFGFYKSAFDPVQLVKDSDDLLVVAYPSFNPREELSAVYELYDKKARDRKMPIIIFNGELDRVRGGYYPAMFFPEIAKFGRELFPLMTTAYYIHNFKGTRPATLFRCYPGPWQLLRRNPLDENDVRVIWTSDKMPSLKEVALEILPAVWK</sequence>